<sequence>MLSQREREQGGEFAPLWQALDQLTDPEIPVVTLREMGILRDVRRGADGRVEVVITPTYSGCPAMEQIAGDVAATLRAEGVEGRVVTQLAPAWTTDWMTEAAREKLRAYGIAPPRCGAASAGEAVIQFAIKPRASRADQTSASSLFDTQYPVTCPLCGSTHTTETSHFGSTACKALYRCLECMEPFDHFKPI</sequence>
<dbReference type="InterPro" id="IPR011883">
    <property type="entry name" value="PaaD-like"/>
</dbReference>
<dbReference type="KEGG" id="otd:J1M35_03320"/>
<proteinExistence type="predicted"/>
<evidence type="ECO:0000259" key="1">
    <source>
        <dbReference type="Pfam" id="PF01883"/>
    </source>
</evidence>
<dbReference type="Proteomes" id="UP000663903">
    <property type="component" value="Chromosome"/>
</dbReference>
<dbReference type="InterPro" id="IPR002744">
    <property type="entry name" value="MIP18-like"/>
</dbReference>
<dbReference type="NCBIfam" id="TIGR02159">
    <property type="entry name" value="PA_CoA_Oxy4"/>
    <property type="match status" value="1"/>
</dbReference>
<dbReference type="SUPFAM" id="SSF117916">
    <property type="entry name" value="Fe-S cluster assembly (FSCA) domain-like"/>
    <property type="match status" value="1"/>
</dbReference>
<dbReference type="InterPro" id="IPR034904">
    <property type="entry name" value="FSCA_dom_sf"/>
</dbReference>
<name>A0A975H5A7_9BURK</name>
<evidence type="ECO:0000259" key="2">
    <source>
        <dbReference type="Pfam" id="PF23451"/>
    </source>
</evidence>
<evidence type="ECO:0000313" key="4">
    <source>
        <dbReference type="Proteomes" id="UP000663903"/>
    </source>
</evidence>
<organism evidence="3 4">
    <name type="scientific">Ottowia testudinis</name>
    <dbReference type="NCBI Taxonomy" id="2816950"/>
    <lineage>
        <taxon>Bacteria</taxon>
        <taxon>Pseudomonadati</taxon>
        <taxon>Pseudomonadota</taxon>
        <taxon>Betaproteobacteria</taxon>
        <taxon>Burkholderiales</taxon>
        <taxon>Comamonadaceae</taxon>
        <taxon>Ottowia</taxon>
    </lineage>
</organism>
<dbReference type="Pfam" id="PF01883">
    <property type="entry name" value="FeS_assembly_P"/>
    <property type="match status" value="1"/>
</dbReference>
<feature type="domain" description="PaaD zinc beta ribbon" evidence="2">
    <location>
        <begin position="141"/>
        <end position="189"/>
    </location>
</feature>
<dbReference type="AlphaFoldDB" id="A0A975H5A7"/>
<dbReference type="InterPro" id="IPR052339">
    <property type="entry name" value="Fe-S_Maturation_MIP18"/>
</dbReference>
<dbReference type="Gene3D" id="3.30.300.130">
    <property type="entry name" value="Fe-S cluster assembly (FSCA)"/>
    <property type="match status" value="1"/>
</dbReference>
<accession>A0A975H5A7</accession>
<protein>
    <submittedName>
        <fullName evidence="3">Phenylacetate-CoA oxygenase subunit PaaJ</fullName>
    </submittedName>
</protein>
<evidence type="ECO:0000313" key="3">
    <source>
        <dbReference type="EMBL" id="QTD47250.1"/>
    </source>
</evidence>
<keyword evidence="4" id="KW-1185">Reference proteome</keyword>
<dbReference type="Pfam" id="PF23451">
    <property type="entry name" value="Zn_ribbon_PaaD"/>
    <property type="match status" value="1"/>
</dbReference>
<feature type="domain" description="MIP18 family-like" evidence="1">
    <location>
        <begin position="17"/>
        <end position="82"/>
    </location>
</feature>
<reference evidence="3" key="1">
    <citation type="submission" date="2021-03" db="EMBL/GenBank/DDBJ databases">
        <title>Ottowia sp. 27C isolated from the cloaca of a Giant Asian pond turtle (Heosemys grandis).</title>
        <authorList>
            <person name="Spergser J."/>
            <person name="Busse H.-J."/>
        </authorList>
    </citation>
    <scope>NUCLEOTIDE SEQUENCE</scope>
    <source>
        <strain evidence="3">27C</strain>
    </source>
</reference>
<gene>
    <name evidence="3" type="primary">paaJ</name>
    <name evidence="3" type="ORF">J1M35_03320</name>
</gene>
<dbReference type="PANTHER" id="PTHR42831:SF3">
    <property type="entry name" value="1,2-PHENYLACETYL-COA EPOXIDASE, SUBUNIT D-RELATED"/>
    <property type="match status" value="1"/>
</dbReference>
<dbReference type="InterPro" id="IPR056572">
    <property type="entry name" value="Zn_ribbon_PaaD"/>
</dbReference>
<dbReference type="PANTHER" id="PTHR42831">
    <property type="entry name" value="FE-S PROTEIN MATURATION AUXILIARY FACTOR YITW"/>
    <property type="match status" value="1"/>
</dbReference>
<dbReference type="EMBL" id="CP071796">
    <property type="protein sequence ID" value="QTD47250.1"/>
    <property type="molecule type" value="Genomic_DNA"/>
</dbReference>